<dbReference type="PANTHER" id="PTHR46082">
    <property type="entry name" value="ATP/GTP-BINDING PROTEIN-RELATED"/>
    <property type="match status" value="1"/>
</dbReference>
<keyword evidence="3" id="KW-1185">Reference proteome</keyword>
<evidence type="ECO:0000313" key="2">
    <source>
        <dbReference type="EMBL" id="ERF70367.1"/>
    </source>
</evidence>
<dbReference type="eggNOG" id="KOG1840">
    <property type="taxonomic scope" value="Eukaryota"/>
</dbReference>
<reference evidence="3" key="1">
    <citation type="journal article" date="2014" name="BMC Genomics">
        <title>Genome characteristics reveal the impact of lichenization on lichen-forming fungus Endocarpon pusillum Hedwig (Verrucariales, Ascomycota).</title>
        <authorList>
            <person name="Wang Y.-Y."/>
            <person name="Liu B."/>
            <person name="Zhang X.-Y."/>
            <person name="Zhou Q.-M."/>
            <person name="Zhang T."/>
            <person name="Li H."/>
            <person name="Yu Y.-F."/>
            <person name="Zhang X.-L."/>
            <person name="Hao X.-Y."/>
            <person name="Wang M."/>
            <person name="Wang L."/>
            <person name="Wei J.-C."/>
        </authorList>
    </citation>
    <scope>NUCLEOTIDE SEQUENCE [LARGE SCALE GENOMIC DNA]</scope>
    <source>
        <strain evidence="3">Z07020 / HMAS-L-300199</strain>
    </source>
</reference>
<dbReference type="Gene3D" id="1.25.40.10">
    <property type="entry name" value="Tetratricopeptide repeat domain"/>
    <property type="match status" value="1"/>
</dbReference>
<dbReference type="SUPFAM" id="SSF52540">
    <property type="entry name" value="P-loop containing nucleoside triphosphate hydrolases"/>
    <property type="match status" value="1"/>
</dbReference>
<dbReference type="Pfam" id="PF00931">
    <property type="entry name" value="NB-ARC"/>
    <property type="match status" value="1"/>
</dbReference>
<dbReference type="InterPro" id="IPR002182">
    <property type="entry name" value="NB-ARC"/>
</dbReference>
<dbReference type="Gene3D" id="3.40.50.300">
    <property type="entry name" value="P-loop containing nucleotide triphosphate hydrolases"/>
    <property type="match status" value="1"/>
</dbReference>
<gene>
    <name evidence="2" type="ORF">EPUS_05186</name>
</gene>
<dbReference type="AlphaFoldDB" id="U1FZJ7"/>
<dbReference type="OrthoDB" id="4150231at2759"/>
<dbReference type="EMBL" id="KE721319">
    <property type="protein sequence ID" value="ERF70367.1"/>
    <property type="molecule type" value="Genomic_DNA"/>
</dbReference>
<name>U1FZJ7_ENDPU</name>
<organism evidence="2 3">
    <name type="scientific">Endocarpon pusillum (strain Z07020 / HMAS-L-300199)</name>
    <name type="common">Lichen-forming fungus</name>
    <dbReference type="NCBI Taxonomy" id="1263415"/>
    <lineage>
        <taxon>Eukaryota</taxon>
        <taxon>Fungi</taxon>
        <taxon>Dikarya</taxon>
        <taxon>Ascomycota</taxon>
        <taxon>Pezizomycotina</taxon>
        <taxon>Eurotiomycetes</taxon>
        <taxon>Chaetothyriomycetidae</taxon>
        <taxon>Verrucariales</taxon>
        <taxon>Verrucariaceae</taxon>
        <taxon>Endocarpon</taxon>
    </lineage>
</organism>
<evidence type="ECO:0000313" key="3">
    <source>
        <dbReference type="Proteomes" id="UP000019373"/>
    </source>
</evidence>
<dbReference type="InterPro" id="IPR053137">
    <property type="entry name" value="NLR-like"/>
</dbReference>
<dbReference type="GO" id="GO:0003824">
    <property type="term" value="F:catalytic activity"/>
    <property type="evidence" value="ECO:0007669"/>
    <property type="project" value="InterPro"/>
</dbReference>
<evidence type="ECO:0000259" key="1">
    <source>
        <dbReference type="Pfam" id="PF00931"/>
    </source>
</evidence>
<dbReference type="PANTHER" id="PTHR46082:SF11">
    <property type="entry name" value="AAA+ ATPASE DOMAIN-CONTAINING PROTEIN-RELATED"/>
    <property type="match status" value="1"/>
</dbReference>
<dbReference type="Gene3D" id="3.40.50.1580">
    <property type="entry name" value="Nucleoside phosphorylase domain"/>
    <property type="match status" value="1"/>
</dbReference>
<dbReference type="InterPro" id="IPR011990">
    <property type="entry name" value="TPR-like_helical_dom_sf"/>
</dbReference>
<dbReference type="HOGENOM" id="CLU_000288_125_3_1"/>
<dbReference type="InterPro" id="IPR027417">
    <property type="entry name" value="P-loop_NTPase"/>
</dbReference>
<proteinExistence type="predicted"/>
<dbReference type="GO" id="GO:0009116">
    <property type="term" value="P:nucleoside metabolic process"/>
    <property type="evidence" value="ECO:0007669"/>
    <property type="project" value="InterPro"/>
</dbReference>
<dbReference type="GO" id="GO:0043531">
    <property type="term" value="F:ADP binding"/>
    <property type="evidence" value="ECO:0007669"/>
    <property type="project" value="InterPro"/>
</dbReference>
<protein>
    <recommendedName>
        <fullName evidence="1">NB-ARC domain-containing protein</fullName>
    </recommendedName>
</protein>
<dbReference type="InterPro" id="IPR035994">
    <property type="entry name" value="Nucleoside_phosphorylase_sf"/>
</dbReference>
<feature type="domain" description="NB-ARC" evidence="1">
    <location>
        <begin position="324"/>
        <end position="472"/>
    </location>
</feature>
<dbReference type="GeneID" id="19240139"/>
<dbReference type="Proteomes" id="UP000019373">
    <property type="component" value="Unassembled WGS sequence"/>
</dbReference>
<sequence length="826" mass="91606">MAQPALPALKKLGHDDYGVAIICPLEVEVSAVRYMLNEEHARLPNKEGDSNRYICGRMSGHNVVIGFLPEGSQGATLRLLVGIGGGVPSVQNDVRLGDVVVSMPSGGHGGVVQYDLGKETPTGFERKGFLEPPPTSWRTCVVDMKSAHRTKANQISTFLDDMIRKYPGLDEYRRLTTAKDVLFLPTNKHASGETTCQKCDHSQVVERPPRARDTPTIFYGLIASGNRIAQDAGGALCFEMEAAGLMNDFRCVVIRGISDYADSHKNDDWHAYSAAVAAGCAKELLTYMNSVVGSNSTSRNVHWTITRVTNPYFTGRADIVTEITEVVQNALQDDTGMDQCRIVVTGMGGQGKSEICLHVADRVRSSFWGVFWVDVDKVALAESGFRAIGSRLNLPAPSIDDVRQSLANIKHRWLLILDNADARDVDYQQYFPTGCTGVIVLTSRNSKCHQYATRKSITLDGLLPHDASNLFLQAAQIPRSQHEACKQDADFVATSLLKGHPLALIQAGAYVSRGHCSIAAYPSVFHRQRKRLLSFRPEQAQSRYGDVYATFEASADVLQSSHKEAASDALQLLPVLAMLASTPLPLSLFEVVWEVMWHVSQLLPLLEADGGAWDSFRLVEAVRLLEVYSLVVVNGAGDTMSVSMHALTHAWAKDRQEPKLQRQSWLRTGCVIAVTTEGWLSARRSFWQERQTQLRPHLQALVSVGTSVMFDNELQLMIVRILLRCGWILNLLQIDTELFTLMRQLFIWLNLDDLTVTEKWLPLYGLYGDYLNQCTKSKAAVTVLEQVVTIREQTLAENHPDQLESQHALAIAYKDNGQVEKAMKLL</sequence>
<dbReference type="SUPFAM" id="SSF53167">
    <property type="entry name" value="Purine and uridine phosphorylases"/>
    <property type="match status" value="1"/>
</dbReference>
<dbReference type="RefSeq" id="XP_007803934.1">
    <property type="nucleotide sequence ID" value="XM_007805743.1"/>
</dbReference>
<accession>U1FZJ7</accession>